<evidence type="ECO:0000256" key="2">
    <source>
        <dbReference type="ARBA" id="ARBA00022679"/>
    </source>
</evidence>
<accession>A0A382ZJ05</accession>
<dbReference type="GO" id="GO:0003723">
    <property type="term" value="F:RNA binding"/>
    <property type="evidence" value="ECO:0007669"/>
    <property type="project" value="UniProtKB-KW"/>
</dbReference>
<dbReference type="InterPro" id="IPR029063">
    <property type="entry name" value="SAM-dependent_MTases_sf"/>
</dbReference>
<dbReference type="AlphaFoldDB" id="A0A382ZJ05"/>
<keyword evidence="2" id="KW-0808">Transferase</keyword>
<dbReference type="Pfam" id="PF00398">
    <property type="entry name" value="RrnaAD"/>
    <property type="match status" value="1"/>
</dbReference>
<dbReference type="PANTHER" id="PTHR11727:SF7">
    <property type="entry name" value="DIMETHYLADENOSINE TRANSFERASE-RELATED"/>
    <property type="match status" value="1"/>
</dbReference>
<evidence type="ECO:0000313" key="5">
    <source>
        <dbReference type="EMBL" id="SVD95442.1"/>
    </source>
</evidence>
<dbReference type="Gene3D" id="3.40.50.150">
    <property type="entry name" value="Vaccinia Virus protein VP39"/>
    <property type="match status" value="1"/>
</dbReference>
<dbReference type="InterPro" id="IPR020596">
    <property type="entry name" value="rRNA_Ade_Mease_Trfase_CS"/>
</dbReference>
<dbReference type="PANTHER" id="PTHR11727">
    <property type="entry name" value="DIMETHYLADENOSINE TRANSFERASE"/>
    <property type="match status" value="1"/>
</dbReference>
<keyword evidence="4" id="KW-0694">RNA-binding</keyword>
<proteinExistence type="predicted"/>
<sequence length="56" mass="6071">MGQNFLYDPVWLERIVVAAEVGEQDLVLEIGPGAGSLTRCLASAAREVVAIEIDER</sequence>
<organism evidence="5">
    <name type="scientific">marine metagenome</name>
    <dbReference type="NCBI Taxonomy" id="408172"/>
    <lineage>
        <taxon>unclassified sequences</taxon>
        <taxon>metagenomes</taxon>
        <taxon>ecological metagenomes</taxon>
    </lineage>
</organism>
<dbReference type="SUPFAM" id="SSF53335">
    <property type="entry name" value="S-adenosyl-L-methionine-dependent methyltransferases"/>
    <property type="match status" value="1"/>
</dbReference>
<name>A0A382ZJ05_9ZZZZ</name>
<evidence type="ECO:0000256" key="4">
    <source>
        <dbReference type="ARBA" id="ARBA00022884"/>
    </source>
</evidence>
<reference evidence="5" key="1">
    <citation type="submission" date="2018-05" db="EMBL/GenBank/DDBJ databases">
        <authorList>
            <person name="Lanie J.A."/>
            <person name="Ng W.-L."/>
            <person name="Kazmierczak K.M."/>
            <person name="Andrzejewski T.M."/>
            <person name="Davidsen T.M."/>
            <person name="Wayne K.J."/>
            <person name="Tettelin H."/>
            <person name="Glass J.I."/>
            <person name="Rusch D."/>
            <person name="Podicherti R."/>
            <person name="Tsui H.-C.T."/>
            <person name="Winkler M.E."/>
        </authorList>
    </citation>
    <scope>NUCLEOTIDE SEQUENCE</scope>
</reference>
<gene>
    <name evidence="5" type="ORF">METZ01_LOCUS448296</name>
</gene>
<dbReference type="InterPro" id="IPR001737">
    <property type="entry name" value="KsgA/Erm"/>
</dbReference>
<dbReference type="GO" id="GO:0000179">
    <property type="term" value="F:rRNA (adenine-N6,N6-)-dimethyltransferase activity"/>
    <property type="evidence" value="ECO:0007669"/>
    <property type="project" value="InterPro"/>
</dbReference>
<keyword evidence="1" id="KW-0489">Methyltransferase</keyword>
<evidence type="ECO:0000256" key="1">
    <source>
        <dbReference type="ARBA" id="ARBA00022603"/>
    </source>
</evidence>
<evidence type="ECO:0008006" key="6">
    <source>
        <dbReference type="Google" id="ProtNLM"/>
    </source>
</evidence>
<dbReference type="EMBL" id="UINC01184297">
    <property type="protein sequence ID" value="SVD95442.1"/>
    <property type="molecule type" value="Genomic_DNA"/>
</dbReference>
<protein>
    <recommendedName>
        <fullName evidence="6">Ribosomal RNA adenine methylase transferase N-terminal domain-containing protein</fullName>
    </recommendedName>
</protein>
<feature type="non-terminal residue" evidence="5">
    <location>
        <position position="56"/>
    </location>
</feature>
<keyword evidence="3" id="KW-0949">S-adenosyl-L-methionine</keyword>
<dbReference type="PROSITE" id="PS01131">
    <property type="entry name" value="RRNA_A_DIMETH"/>
    <property type="match status" value="1"/>
</dbReference>
<dbReference type="PROSITE" id="PS51689">
    <property type="entry name" value="SAM_RNA_A_N6_MT"/>
    <property type="match status" value="1"/>
</dbReference>
<evidence type="ECO:0000256" key="3">
    <source>
        <dbReference type="ARBA" id="ARBA00022691"/>
    </source>
</evidence>